<dbReference type="GeneID" id="62194704"/>
<evidence type="ECO:0008006" key="9">
    <source>
        <dbReference type="Google" id="ProtNLM"/>
    </source>
</evidence>
<dbReference type="InterPro" id="IPR039794">
    <property type="entry name" value="Gtb1-like"/>
</dbReference>
<feature type="domain" description="Glucosidase 2 subunit beta-like" evidence="6">
    <location>
        <begin position="332"/>
        <end position="383"/>
    </location>
</feature>
<dbReference type="OrthoDB" id="28322at2759"/>
<dbReference type="InterPro" id="IPR036607">
    <property type="entry name" value="PRKCSH"/>
</dbReference>
<dbReference type="Gene3D" id="4.10.400.10">
    <property type="entry name" value="Low-density Lipoprotein Receptor"/>
    <property type="match status" value="1"/>
</dbReference>
<dbReference type="RefSeq" id="XP_038777551.1">
    <property type="nucleotide sequence ID" value="XM_038921623.1"/>
</dbReference>
<dbReference type="Proteomes" id="UP000662931">
    <property type="component" value="Chromosome 1"/>
</dbReference>
<dbReference type="Pfam" id="PF12999">
    <property type="entry name" value="PRKCSH-like"/>
    <property type="match status" value="1"/>
</dbReference>
<dbReference type="EMBL" id="CP064812">
    <property type="protein sequence ID" value="QPG73986.1"/>
    <property type="molecule type" value="Genomic_DNA"/>
</dbReference>
<evidence type="ECO:0000259" key="5">
    <source>
        <dbReference type="Pfam" id="PF12999"/>
    </source>
</evidence>
<name>A0A875RY02_EENNA</name>
<evidence type="ECO:0000256" key="3">
    <source>
        <dbReference type="SAM" id="Coils"/>
    </source>
</evidence>
<dbReference type="GO" id="GO:0006491">
    <property type="term" value="P:N-glycan processing"/>
    <property type="evidence" value="ECO:0007669"/>
    <property type="project" value="TreeGrafter"/>
</dbReference>
<reference evidence="7" key="1">
    <citation type="submission" date="2020-10" db="EMBL/GenBank/DDBJ databases">
        <authorList>
            <person name="Roach M.J.R."/>
        </authorList>
    </citation>
    <scope>NUCLEOTIDE SEQUENCE</scope>
    <source>
        <strain evidence="7">CBS 1945</strain>
    </source>
</reference>
<evidence type="ECO:0000256" key="1">
    <source>
        <dbReference type="ARBA" id="ARBA00022824"/>
    </source>
</evidence>
<feature type="coiled-coil region" evidence="3">
    <location>
        <begin position="147"/>
        <end position="181"/>
    </location>
</feature>
<proteinExistence type="predicted"/>
<evidence type="ECO:0000259" key="6">
    <source>
        <dbReference type="Pfam" id="PF13015"/>
    </source>
</evidence>
<dbReference type="PANTHER" id="PTHR12630:SF1">
    <property type="entry name" value="GLUCOSIDASE 2 SUBUNIT BETA"/>
    <property type="match status" value="1"/>
</dbReference>
<dbReference type="InterPro" id="IPR028146">
    <property type="entry name" value="PRKCSH_N"/>
</dbReference>
<protein>
    <recommendedName>
        <fullName evidence="9">Glucosidase 2 subunit beta</fullName>
    </recommendedName>
</protein>
<evidence type="ECO:0000313" key="8">
    <source>
        <dbReference type="Proteomes" id="UP000662931"/>
    </source>
</evidence>
<gene>
    <name evidence="7" type="ORF">FOA43_001303</name>
</gene>
<dbReference type="Pfam" id="PF13015">
    <property type="entry name" value="PRKCSH_1"/>
    <property type="match status" value="1"/>
</dbReference>
<feature type="region of interest" description="Disordered" evidence="4">
    <location>
        <begin position="340"/>
        <end position="367"/>
    </location>
</feature>
<sequence>MASLVGSTAVLKGVAPKNYPLYVPDKDGNFHCLNDSTIVISFDRVNDDYCDCPDGSDEPGTSACSNGKFYCANEGFKPHYIPSSWVNDGVCDYQSCCDGSDETEGVCANRCKELQEEFELRDREMEETVVRGLELRQKIAEKSRQQRLTLQNEVKVMDKQIEQLECSLKQLKADKELAGSEGEKQVELTFQKYGEMLNEASSKAEAQFMALDEHRKRIEALEAILGKMNDDYNHNFNDPAVKLAAQSYQEYVASRADMKDEDKNDEMKAIFGDLEGLFVTAKAQIAEKLSMSGDESPKKSWPSAKDLVDAFLGVRRNDEIQNDVGRSLIEIETAIEDTEKRMKDAQRQVNEKKADLEKSYGPEDLLRSKTDCTTNKIAGYNYKGEKDAGTGQ</sequence>
<evidence type="ECO:0000313" key="7">
    <source>
        <dbReference type="EMBL" id="QPG73986.1"/>
    </source>
</evidence>
<feature type="domain" description="Glucosidase II beta subunit N-terminal" evidence="5">
    <location>
        <begin position="8"/>
        <end position="163"/>
    </location>
</feature>
<accession>A0A875RY02</accession>
<dbReference type="AlphaFoldDB" id="A0A875RY02"/>
<keyword evidence="3" id="KW-0175">Coiled coil</keyword>
<keyword evidence="1" id="KW-0256">Endoplasmic reticulum</keyword>
<dbReference type="GO" id="GO:0017177">
    <property type="term" value="C:glucosidase II complex"/>
    <property type="evidence" value="ECO:0007669"/>
    <property type="project" value="TreeGrafter"/>
</dbReference>
<dbReference type="PANTHER" id="PTHR12630">
    <property type="entry name" value="N-LINKED OLIGOSACCHARIDE PROCESSING"/>
    <property type="match status" value="1"/>
</dbReference>
<keyword evidence="8" id="KW-1185">Reference proteome</keyword>
<organism evidence="7 8">
    <name type="scientific">Eeniella nana</name>
    <name type="common">Yeast</name>
    <name type="synonym">Brettanomyces nanus</name>
    <dbReference type="NCBI Taxonomy" id="13502"/>
    <lineage>
        <taxon>Eukaryota</taxon>
        <taxon>Fungi</taxon>
        <taxon>Dikarya</taxon>
        <taxon>Ascomycota</taxon>
        <taxon>Saccharomycotina</taxon>
        <taxon>Pichiomycetes</taxon>
        <taxon>Pichiales</taxon>
        <taxon>Pichiaceae</taxon>
        <taxon>Brettanomyces</taxon>
    </lineage>
</organism>
<dbReference type="InterPro" id="IPR036055">
    <property type="entry name" value="LDL_receptor-like_sf"/>
</dbReference>
<evidence type="ECO:0000256" key="4">
    <source>
        <dbReference type="SAM" id="MobiDB-lite"/>
    </source>
</evidence>
<keyword evidence="2" id="KW-1015">Disulfide bond</keyword>
<dbReference type="KEGG" id="bnn:FOA43_001303"/>
<evidence type="ECO:0000256" key="2">
    <source>
        <dbReference type="ARBA" id="ARBA00023157"/>
    </source>
</evidence>